<name>A0A3P9LXV3_ORYLA</name>
<reference evidence="7" key="4">
    <citation type="submission" date="2025-09" db="UniProtKB">
        <authorList>
            <consortium name="Ensembl"/>
        </authorList>
    </citation>
    <scope>IDENTIFICATION</scope>
    <source>
        <strain evidence="7">HNI</strain>
    </source>
</reference>
<dbReference type="InterPro" id="IPR037055">
    <property type="entry name" value="MHC_I-like_Ag-recog_sf"/>
</dbReference>
<keyword evidence="4" id="KW-0812">Transmembrane</keyword>
<dbReference type="InterPro" id="IPR011161">
    <property type="entry name" value="MHC_I-like_Ag-recog"/>
</dbReference>
<keyword evidence="1" id="KW-0325">Glycoprotein</keyword>
<dbReference type="Gene3D" id="2.60.40.10">
    <property type="entry name" value="Immunoglobulins"/>
    <property type="match status" value="1"/>
</dbReference>
<dbReference type="InterPro" id="IPR011162">
    <property type="entry name" value="MHC_I/II-like_Ag-recog"/>
</dbReference>
<dbReference type="InterPro" id="IPR050208">
    <property type="entry name" value="MHC_class-I_related"/>
</dbReference>
<dbReference type="InterPro" id="IPR003597">
    <property type="entry name" value="Ig_C1-set"/>
</dbReference>
<dbReference type="Gene3D" id="3.30.500.10">
    <property type="entry name" value="MHC class I-like antigen recognition-like"/>
    <property type="match status" value="1"/>
</dbReference>
<dbReference type="FunFam" id="2.60.40.10:FF:000943">
    <property type="entry name" value="Classical MHC class I molecule, alpha-chain"/>
    <property type="match status" value="1"/>
</dbReference>
<dbReference type="PANTHER" id="PTHR16675:SF237">
    <property type="entry name" value="MHC CLASS I ANTIGEN TRANSCRIPT VARIANT 1-RELATED"/>
    <property type="match status" value="1"/>
</dbReference>
<proteinExistence type="inferred from homology"/>
<evidence type="ECO:0000256" key="2">
    <source>
        <dbReference type="RuleBase" id="RU004439"/>
    </source>
</evidence>
<dbReference type="InterPro" id="IPR007110">
    <property type="entry name" value="Ig-like_dom"/>
</dbReference>
<evidence type="ECO:0000256" key="5">
    <source>
        <dbReference type="SAM" id="SignalP"/>
    </source>
</evidence>
<dbReference type="Ensembl" id="ENSORLT00020004318.1">
    <property type="protein sequence ID" value="ENSORLP00020025485.1"/>
    <property type="gene ID" value="ENSORLG00020007444.1"/>
</dbReference>
<dbReference type="InterPro" id="IPR001039">
    <property type="entry name" value="MHC_I_a_a1/a2"/>
</dbReference>
<evidence type="ECO:0000259" key="6">
    <source>
        <dbReference type="PROSITE" id="PS50835"/>
    </source>
</evidence>
<dbReference type="PROSITE" id="PS50835">
    <property type="entry name" value="IG_LIKE"/>
    <property type="match status" value="1"/>
</dbReference>
<keyword evidence="4" id="KW-0472">Membrane</keyword>
<dbReference type="SUPFAM" id="SSF54452">
    <property type="entry name" value="MHC antigen-recognition domain"/>
    <property type="match status" value="1"/>
</dbReference>
<reference key="1">
    <citation type="journal article" date="2007" name="Nature">
        <title>The medaka draft genome and insights into vertebrate genome evolution.</title>
        <authorList>
            <person name="Kasahara M."/>
            <person name="Naruse K."/>
            <person name="Sasaki S."/>
            <person name="Nakatani Y."/>
            <person name="Qu W."/>
            <person name="Ahsan B."/>
            <person name="Yamada T."/>
            <person name="Nagayasu Y."/>
            <person name="Doi K."/>
            <person name="Kasai Y."/>
            <person name="Jindo T."/>
            <person name="Kobayashi D."/>
            <person name="Shimada A."/>
            <person name="Toyoda A."/>
            <person name="Kuroki Y."/>
            <person name="Fujiyama A."/>
            <person name="Sasaki T."/>
            <person name="Shimizu A."/>
            <person name="Asakawa S."/>
            <person name="Shimizu N."/>
            <person name="Hashimoto S."/>
            <person name="Yang J."/>
            <person name="Lee Y."/>
            <person name="Matsushima K."/>
            <person name="Sugano S."/>
            <person name="Sakaizumi M."/>
            <person name="Narita T."/>
            <person name="Ohishi K."/>
            <person name="Haga S."/>
            <person name="Ohta F."/>
            <person name="Nomoto H."/>
            <person name="Nogata K."/>
            <person name="Morishita T."/>
            <person name="Endo T."/>
            <person name="Shin-I T."/>
            <person name="Takeda H."/>
            <person name="Morishita S."/>
            <person name="Kohara Y."/>
        </authorList>
    </citation>
    <scope>NUCLEOTIDE SEQUENCE [LARGE SCALE GENOMIC DNA]</scope>
    <source>
        <strain>Hd-rR</strain>
    </source>
</reference>
<dbReference type="InterPro" id="IPR013783">
    <property type="entry name" value="Ig-like_fold"/>
</dbReference>
<organism evidence="7 8">
    <name type="scientific">Oryzias latipes</name>
    <name type="common">Japanese rice fish</name>
    <name type="synonym">Japanese killifish</name>
    <dbReference type="NCBI Taxonomy" id="8090"/>
    <lineage>
        <taxon>Eukaryota</taxon>
        <taxon>Metazoa</taxon>
        <taxon>Chordata</taxon>
        <taxon>Craniata</taxon>
        <taxon>Vertebrata</taxon>
        <taxon>Euteleostomi</taxon>
        <taxon>Actinopterygii</taxon>
        <taxon>Neopterygii</taxon>
        <taxon>Teleostei</taxon>
        <taxon>Neoteleostei</taxon>
        <taxon>Acanthomorphata</taxon>
        <taxon>Ovalentaria</taxon>
        <taxon>Atherinomorphae</taxon>
        <taxon>Beloniformes</taxon>
        <taxon>Adrianichthyidae</taxon>
        <taxon>Oryziinae</taxon>
        <taxon>Oryzias</taxon>
    </lineage>
</organism>
<evidence type="ECO:0000256" key="3">
    <source>
        <dbReference type="SAM" id="MobiDB-lite"/>
    </source>
</evidence>
<accession>A0A3P9LXV3</accession>
<dbReference type="Pfam" id="PF00129">
    <property type="entry name" value="MHC_I"/>
    <property type="match status" value="1"/>
</dbReference>
<dbReference type="PANTHER" id="PTHR16675">
    <property type="entry name" value="MHC CLASS I-RELATED"/>
    <property type="match status" value="1"/>
</dbReference>
<keyword evidence="4" id="KW-1133">Transmembrane helix</keyword>
<dbReference type="PRINTS" id="PR01638">
    <property type="entry name" value="MHCCLASSI"/>
</dbReference>
<feature type="domain" description="Ig-like" evidence="6">
    <location>
        <begin position="181"/>
        <end position="288"/>
    </location>
</feature>
<dbReference type="SUPFAM" id="SSF48726">
    <property type="entry name" value="Immunoglobulin"/>
    <property type="match status" value="1"/>
</dbReference>
<dbReference type="Proteomes" id="UP000265180">
    <property type="component" value="Chromosome 11"/>
</dbReference>
<keyword evidence="5" id="KW-0732">Signal</keyword>
<dbReference type="Pfam" id="PF07654">
    <property type="entry name" value="C1-set"/>
    <property type="match status" value="1"/>
</dbReference>
<feature type="transmembrane region" description="Helical" evidence="4">
    <location>
        <begin position="307"/>
        <end position="331"/>
    </location>
</feature>
<feature type="chain" id="PRO_5018001153" description="Ig-like domain-containing protein" evidence="5">
    <location>
        <begin position="17"/>
        <end position="375"/>
    </location>
</feature>
<reference evidence="7" key="3">
    <citation type="submission" date="2025-08" db="UniProtKB">
        <authorList>
            <consortium name="Ensembl"/>
        </authorList>
    </citation>
    <scope>IDENTIFICATION</scope>
    <source>
        <strain evidence="7">HNI</strain>
    </source>
</reference>
<comment type="similarity">
    <text evidence="2">Belongs to the MHC class I family.</text>
</comment>
<evidence type="ECO:0000256" key="1">
    <source>
        <dbReference type="ARBA" id="ARBA00023180"/>
    </source>
</evidence>
<sequence>MKKFLSLFFLCHTASAVKHSLKYFLTATSGTPNFPEFVGVATLDEVQIGYCDNLEGEAQLKQNWMKKLINKTPKHLKFYSEKCSRNHLLFKANMDDFKQRLNQTEGVHVLQRMNGCEWDDESGEIKGFNQYGYDGEDLIALDLKALTWIAPKAQFVVIKNLWNENKARLEMNKNYYMSDCPKLVQEYMRYGKSFLQRTEHPSVSLLQRTPSSLVSCHATGFYPDRADLFWRKDGEEIHEGVEKGQILPNHDGTFQMSTELNVSLIKHEDWRRYDCVFQLSGLTEDIVSTLNKAKIQTNRVSPLEFPIGPVVGGAAGVVLLLVLSGLLYCCWKRNDFQPVHGDPGKEDGSSSKQKKSKASQEVFLMYTKNTQKHDS</sequence>
<dbReference type="SMART" id="SM00407">
    <property type="entry name" value="IGc1"/>
    <property type="match status" value="1"/>
</dbReference>
<reference evidence="7 8" key="2">
    <citation type="submission" date="2017-04" db="EMBL/GenBank/DDBJ databases">
        <title>CpG methylation of centromeres and impact of large insertions on vertebrate speciation.</title>
        <authorList>
            <person name="Ichikawa K."/>
            <person name="Yoshimura J."/>
            <person name="Morishita S."/>
        </authorList>
    </citation>
    <scope>NUCLEOTIDE SEQUENCE</scope>
    <source>
        <strain evidence="7 8">HNI</strain>
    </source>
</reference>
<feature type="signal peptide" evidence="5">
    <location>
        <begin position="1"/>
        <end position="16"/>
    </location>
</feature>
<evidence type="ECO:0000313" key="8">
    <source>
        <dbReference type="Proteomes" id="UP000265180"/>
    </source>
</evidence>
<evidence type="ECO:0000256" key="4">
    <source>
        <dbReference type="SAM" id="Phobius"/>
    </source>
</evidence>
<dbReference type="AlphaFoldDB" id="A0A3P9LXV3"/>
<dbReference type="InterPro" id="IPR036179">
    <property type="entry name" value="Ig-like_dom_sf"/>
</dbReference>
<evidence type="ECO:0000313" key="7">
    <source>
        <dbReference type="Ensembl" id="ENSORLP00020025485.1"/>
    </source>
</evidence>
<feature type="region of interest" description="Disordered" evidence="3">
    <location>
        <begin position="340"/>
        <end position="361"/>
    </location>
</feature>
<protein>
    <recommendedName>
        <fullName evidence="6">Ig-like domain-containing protein</fullName>
    </recommendedName>
</protein>